<dbReference type="PANTHER" id="PTHR10961:SF26">
    <property type="entry name" value="L-SACCHAROPINE OXIDASE"/>
    <property type="match status" value="1"/>
</dbReference>
<dbReference type="OMA" id="NKIMGIR"/>
<reference evidence="8 9" key="1">
    <citation type="journal article" date="2010" name="Nat. Biotechnol.">
        <title>Genome sequence of the model mushroom Schizophyllum commune.</title>
        <authorList>
            <person name="Ohm R.A."/>
            <person name="de Jong J.F."/>
            <person name="Lugones L.G."/>
            <person name="Aerts A."/>
            <person name="Kothe E."/>
            <person name="Stajich J.E."/>
            <person name="de Vries R.P."/>
            <person name="Record E."/>
            <person name="Levasseur A."/>
            <person name="Baker S.E."/>
            <person name="Bartholomew K.A."/>
            <person name="Coutinho P.M."/>
            <person name="Erdmann S."/>
            <person name="Fowler T.J."/>
            <person name="Gathman A.C."/>
            <person name="Lombard V."/>
            <person name="Henrissat B."/>
            <person name="Knabe N."/>
            <person name="Kuees U."/>
            <person name="Lilly W.W."/>
            <person name="Lindquist E."/>
            <person name="Lucas S."/>
            <person name="Magnuson J.K."/>
            <person name="Piumi F."/>
            <person name="Raudaskoski M."/>
            <person name="Salamov A."/>
            <person name="Schmutz J."/>
            <person name="Schwarze F.W.M.R."/>
            <person name="vanKuyk P.A."/>
            <person name="Horton J.S."/>
            <person name="Grigoriev I.V."/>
            <person name="Woesten H.A.B."/>
        </authorList>
    </citation>
    <scope>NUCLEOTIDE SEQUENCE [LARGE SCALE GENOMIC DNA]</scope>
    <source>
        <strain evidence="9">H4-8 / FGSC 9210</strain>
    </source>
</reference>
<evidence type="ECO:0000313" key="9">
    <source>
        <dbReference type="Proteomes" id="UP000007431"/>
    </source>
</evidence>
<evidence type="ECO:0000256" key="5">
    <source>
        <dbReference type="ARBA" id="ARBA00023002"/>
    </source>
</evidence>
<dbReference type="Proteomes" id="UP000007431">
    <property type="component" value="Unassembled WGS sequence"/>
</dbReference>
<dbReference type="Gene3D" id="3.50.50.60">
    <property type="entry name" value="FAD/NAD(P)-binding domain"/>
    <property type="match status" value="1"/>
</dbReference>
<feature type="domain" description="FAD dependent oxidoreductase" evidence="7">
    <location>
        <begin position="15"/>
        <end position="388"/>
    </location>
</feature>
<comment type="similarity">
    <text evidence="2">Belongs to the MSOX/MTOX family.</text>
</comment>
<dbReference type="OrthoDB" id="2219495at2759"/>
<keyword evidence="3" id="KW-0285">Flavoprotein</keyword>
<keyword evidence="5" id="KW-0560">Oxidoreductase</keyword>
<dbReference type="EMBL" id="GL377312">
    <property type="protein sequence ID" value="EFI92853.1"/>
    <property type="molecule type" value="Genomic_DNA"/>
</dbReference>
<evidence type="ECO:0000256" key="2">
    <source>
        <dbReference type="ARBA" id="ARBA00010989"/>
    </source>
</evidence>
<dbReference type="HOGENOM" id="CLU_007884_0_2_1"/>
<dbReference type="GO" id="GO:0051698">
    <property type="term" value="F:saccharopine oxidase activity"/>
    <property type="evidence" value="ECO:0007669"/>
    <property type="project" value="TreeGrafter"/>
</dbReference>
<dbReference type="InterPro" id="IPR006076">
    <property type="entry name" value="FAD-dep_OxRdtase"/>
</dbReference>
<dbReference type="PANTHER" id="PTHR10961">
    <property type="entry name" value="PEROXISOMAL SARCOSINE OXIDASE"/>
    <property type="match status" value="1"/>
</dbReference>
<dbReference type="InParanoid" id="D8QGZ9"/>
<comment type="cofactor">
    <cofactor evidence="1">
        <name>FAD</name>
        <dbReference type="ChEBI" id="CHEBI:57692"/>
    </cofactor>
</comment>
<dbReference type="GO" id="GO:0050660">
    <property type="term" value="F:flavin adenine dinucleotide binding"/>
    <property type="evidence" value="ECO:0007669"/>
    <property type="project" value="InterPro"/>
</dbReference>
<gene>
    <name evidence="8" type="ORF">SCHCODRAFT_60832</name>
</gene>
<organism evidence="9">
    <name type="scientific">Schizophyllum commune (strain H4-8 / FGSC 9210)</name>
    <name type="common">Split gill fungus</name>
    <dbReference type="NCBI Taxonomy" id="578458"/>
    <lineage>
        <taxon>Eukaryota</taxon>
        <taxon>Fungi</taxon>
        <taxon>Dikarya</taxon>
        <taxon>Basidiomycota</taxon>
        <taxon>Agaricomycotina</taxon>
        <taxon>Agaricomycetes</taxon>
        <taxon>Agaricomycetidae</taxon>
        <taxon>Agaricales</taxon>
        <taxon>Schizophyllaceae</taxon>
        <taxon>Schizophyllum</taxon>
    </lineage>
</organism>
<dbReference type="GeneID" id="9597259"/>
<evidence type="ECO:0000256" key="3">
    <source>
        <dbReference type="ARBA" id="ARBA00022630"/>
    </source>
</evidence>
<dbReference type="VEuPathDB" id="FungiDB:SCHCODRAFT_02515964"/>
<dbReference type="RefSeq" id="XP_003027756.1">
    <property type="nucleotide sequence ID" value="XM_003027710.1"/>
</dbReference>
<evidence type="ECO:0000313" key="8">
    <source>
        <dbReference type="EMBL" id="EFI92853.1"/>
    </source>
</evidence>
<dbReference type="Gene3D" id="3.30.9.10">
    <property type="entry name" value="D-Amino Acid Oxidase, subunit A, domain 2"/>
    <property type="match status" value="1"/>
</dbReference>
<keyword evidence="9" id="KW-1185">Reference proteome</keyword>
<dbReference type="InterPro" id="IPR036188">
    <property type="entry name" value="FAD/NAD-bd_sf"/>
</dbReference>
<dbReference type="Pfam" id="PF01266">
    <property type="entry name" value="DAO"/>
    <property type="match status" value="1"/>
</dbReference>
<dbReference type="STRING" id="578458.D8QGZ9"/>
<evidence type="ECO:0000256" key="6">
    <source>
        <dbReference type="SAM" id="MobiDB-lite"/>
    </source>
</evidence>
<name>D8QGZ9_SCHCM</name>
<keyword evidence="4" id="KW-0274">FAD</keyword>
<dbReference type="FunCoup" id="D8QGZ9">
    <property type="interactions" value="79"/>
</dbReference>
<feature type="region of interest" description="Disordered" evidence="6">
    <location>
        <begin position="404"/>
        <end position="443"/>
    </location>
</feature>
<dbReference type="AlphaFoldDB" id="D8QGZ9"/>
<dbReference type="KEGG" id="scm:SCHCO_02515964"/>
<evidence type="ECO:0000256" key="4">
    <source>
        <dbReference type="ARBA" id="ARBA00022827"/>
    </source>
</evidence>
<dbReference type="SUPFAM" id="SSF51905">
    <property type="entry name" value="FAD/NAD(P)-binding domain"/>
    <property type="match status" value="1"/>
</dbReference>
<accession>D8QGZ9</accession>
<dbReference type="eggNOG" id="KOG2820">
    <property type="taxonomic scope" value="Eukaryota"/>
</dbReference>
<evidence type="ECO:0000259" key="7">
    <source>
        <dbReference type="Pfam" id="PF01266"/>
    </source>
</evidence>
<proteinExistence type="inferred from homology"/>
<sequence length="466" mass="50998">MAPLTLDSSILVFGGGGTIGSSTALHLARKGYQNIRVLDVYPIPSAQSAGNDLNKIMGTSLRNPVDKQLSREANDMWLNDPTFSPYFHRTGRLDCCGSPEGIEDLRKTIEKLNDAGLGHTAEWLDNEEDIVTRVPWLAGNEMPGWKGIYFADGGWLAAAKAINSVGQELAQLGVKFSFGQSGAFERLLLSDDGSTCVGAVAKDGTEYRADRVVLAAGAWSPVLVDLEDQCCSKAWVYAHMQLTPEEVEQYKGCPVVYNEDLGFFFEPNEFGVIKVCDEFPGFCRYKLHQPFGAPAPKPVSVPRSHAKHPTDTYPDASEVTIRKAIAAFLPRFKDKDLFNRSLCWCTDTADANLLITEDPRWKNLILATGDSGHSFKLLPIIGKHVVELLEGTLQEDMRQAWRWRPGSGDARKSTRAAPAKDLAELPGWNHDGEKTELKQGPGKETARAAKAANVLEPSGSTCCTVL</sequence>
<dbReference type="InterPro" id="IPR045170">
    <property type="entry name" value="MTOX"/>
</dbReference>
<dbReference type="GO" id="GO:0008115">
    <property type="term" value="F:sarcosine oxidase activity"/>
    <property type="evidence" value="ECO:0007669"/>
    <property type="project" value="TreeGrafter"/>
</dbReference>
<evidence type="ECO:0000256" key="1">
    <source>
        <dbReference type="ARBA" id="ARBA00001974"/>
    </source>
</evidence>
<protein>
    <recommendedName>
        <fullName evidence="7">FAD dependent oxidoreductase domain-containing protein</fullName>
    </recommendedName>
</protein>